<evidence type="ECO:0000256" key="1">
    <source>
        <dbReference type="SAM" id="SignalP"/>
    </source>
</evidence>
<evidence type="ECO:0000313" key="2">
    <source>
        <dbReference type="EMBL" id="MBB3764813.1"/>
    </source>
</evidence>
<proteinExistence type="predicted"/>
<organism evidence="2 3">
    <name type="scientific">Sphingomicrobium lutaoense</name>
    <dbReference type="NCBI Taxonomy" id="515949"/>
    <lineage>
        <taxon>Bacteria</taxon>
        <taxon>Pseudomonadati</taxon>
        <taxon>Pseudomonadota</taxon>
        <taxon>Alphaproteobacteria</taxon>
        <taxon>Sphingomonadales</taxon>
        <taxon>Sphingomonadaceae</taxon>
        <taxon>Sphingomicrobium</taxon>
    </lineage>
</organism>
<comment type="caution">
    <text evidence="2">The sequence shown here is derived from an EMBL/GenBank/DDBJ whole genome shotgun (WGS) entry which is preliminary data.</text>
</comment>
<accession>A0A839Z4M4</accession>
<dbReference type="AlphaFoldDB" id="A0A839Z4M4"/>
<dbReference type="Proteomes" id="UP000578569">
    <property type="component" value="Unassembled WGS sequence"/>
</dbReference>
<dbReference type="Pfam" id="PF14352">
    <property type="entry name" value="DUF4402"/>
    <property type="match status" value="1"/>
</dbReference>
<evidence type="ECO:0008006" key="4">
    <source>
        <dbReference type="Google" id="ProtNLM"/>
    </source>
</evidence>
<keyword evidence="3" id="KW-1185">Reference proteome</keyword>
<sequence>MTSIKKITALAATVAATALVAAPAQAAPVSDNTGKAKVKIVKPLTISKAGDLDFGTIVLPATPSGASTTVSVSADNTATYSQNCAADGFTCSIANGGASTNVTYTLTGTNNVNVNVDIDPTVTMTRLTGTETIVASLTTNLTNSDADASYDMQLANSGAPGTDFWVGGSLTVADNTVDGVYEGTFTVTADYE</sequence>
<evidence type="ECO:0000313" key="3">
    <source>
        <dbReference type="Proteomes" id="UP000578569"/>
    </source>
</evidence>
<gene>
    <name evidence="2" type="ORF">FHS50_001875</name>
</gene>
<keyword evidence="1" id="KW-0732">Signal</keyword>
<feature type="chain" id="PRO_5032461998" description="DUF4402 domain-containing protein" evidence="1">
    <location>
        <begin position="27"/>
        <end position="192"/>
    </location>
</feature>
<dbReference type="RefSeq" id="WP_183934178.1">
    <property type="nucleotide sequence ID" value="NZ_JACICF010000002.1"/>
</dbReference>
<protein>
    <recommendedName>
        <fullName evidence="4">DUF4402 domain-containing protein</fullName>
    </recommendedName>
</protein>
<dbReference type="EMBL" id="JACICF010000002">
    <property type="protein sequence ID" value="MBB3764813.1"/>
    <property type="molecule type" value="Genomic_DNA"/>
</dbReference>
<reference evidence="2 3" key="1">
    <citation type="submission" date="2020-08" db="EMBL/GenBank/DDBJ databases">
        <title>Genomic Encyclopedia of Type Strains, Phase IV (KMG-IV): sequencing the most valuable type-strain genomes for metagenomic binning, comparative biology and taxonomic classification.</title>
        <authorList>
            <person name="Goeker M."/>
        </authorList>
    </citation>
    <scope>NUCLEOTIDE SEQUENCE [LARGE SCALE GENOMIC DNA]</scope>
    <source>
        <strain evidence="2 3">DSM 24194</strain>
    </source>
</reference>
<dbReference type="InterPro" id="IPR025514">
    <property type="entry name" value="DUF4402"/>
</dbReference>
<feature type="signal peptide" evidence="1">
    <location>
        <begin position="1"/>
        <end position="26"/>
    </location>
</feature>
<name>A0A839Z4M4_9SPHN</name>